<keyword evidence="1" id="KW-1133">Transmembrane helix</keyword>
<sequence>MSQSGEILKDEFWDDDDIESVEPDDCGKRLKGLLIRVAISLFFIGCCTGAIIFSFINGETGTQHETHRDASKNFSIFIDQYSKKEGLYILTYKLPDDAEDDQEPAVEEFDSFWIQSDTNKTLVHRITQNVTIYAFPTHSYWYDTTNGIKCTFDRSTTYTTYINSLGMTSLVRNHQEYEQTHQGDKVYVYQGNPNEVLLSNVNQTAFLVTAYADAVTGALLAWDTYFTADDHSSDMVYKASYEYSSMTPAKPDPSWFTTPEQCSPN</sequence>
<dbReference type="AlphaFoldDB" id="A0A9P1NCT2"/>
<evidence type="ECO:0000256" key="1">
    <source>
        <dbReference type="SAM" id="Phobius"/>
    </source>
</evidence>
<protein>
    <submittedName>
        <fullName evidence="2">Uncharacterized protein</fullName>
    </submittedName>
</protein>
<reference evidence="2" key="1">
    <citation type="submission" date="2022-11" db="EMBL/GenBank/DDBJ databases">
        <authorList>
            <person name="Kikuchi T."/>
        </authorList>
    </citation>
    <scope>NUCLEOTIDE SEQUENCE</scope>
    <source>
        <strain evidence="2">PS1010</strain>
    </source>
</reference>
<evidence type="ECO:0000313" key="2">
    <source>
        <dbReference type="EMBL" id="CAI5456313.1"/>
    </source>
</evidence>
<dbReference type="Proteomes" id="UP001152747">
    <property type="component" value="Unassembled WGS sequence"/>
</dbReference>
<evidence type="ECO:0000313" key="3">
    <source>
        <dbReference type="Proteomes" id="UP001152747"/>
    </source>
</evidence>
<comment type="caution">
    <text evidence="2">The sequence shown here is derived from an EMBL/GenBank/DDBJ whole genome shotgun (WGS) entry which is preliminary data.</text>
</comment>
<dbReference type="OrthoDB" id="5823005at2759"/>
<proteinExistence type="predicted"/>
<name>A0A9P1NCT2_9PELO</name>
<organism evidence="2 3">
    <name type="scientific">Caenorhabditis angaria</name>
    <dbReference type="NCBI Taxonomy" id="860376"/>
    <lineage>
        <taxon>Eukaryota</taxon>
        <taxon>Metazoa</taxon>
        <taxon>Ecdysozoa</taxon>
        <taxon>Nematoda</taxon>
        <taxon>Chromadorea</taxon>
        <taxon>Rhabditida</taxon>
        <taxon>Rhabditina</taxon>
        <taxon>Rhabditomorpha</taxon>
        <taxon>Rhabditoidea</taxon>
        <taxon>Rhabditidae</taxon>
        <taxon>Peloderinae</taxon>
        <taxon>Caenorhabditis</taxon>
    </lineage>
</organism>
<dbReference type="EMBL" id="CANHGI010000006">
    <property type="protein sequence ID" value="CAI5456313.1"/>
    <property type="molecule type" value="Genomic_DNA"/>
</dbReference>
<keyword evidence="3" id="KW-1185">Reference proteome</keyword>
<keyword evidence="1" id="KW-0812">Transmembrane</keyword>
<feature type="transmembrane region" description="Helical" evidence="1">
    <location>
        <begin position="33"/>
        <end position="56"/>
    </location>
</feature>
<accession>A0A9P1NCT2</accession>
<gene>
    <name evidence="2" type="ORF">CAMP_LOCUS18950</name>
</gene>
<keyword evidence="1" id="KW-0472">Membrane</keyword>